<comment type="similarity">
    <text evidence="1">Belongs to the peptidase M13 family.</text>
</comment>
<evidence type="ECO:0000259" key="4">
    <source>
        <dbReference type="Pfam" id="PF05649"/>
    </source>
</evidence>
<feature type="chain" id="PRO_5008146464" evidence="3">
    <location>
        <begin position="25"/>
        <end position="428"/>
    </location>
</feature>
<evidence type="ECO:0000313" key="6">
    <source>
        <dbReference type="WBParaSite" id="GPLIN_000276000"/>
    </source>
</evidence>
<dbReference type="PROSITE" id="PS51885">
    <property type="entry name" value="NEPRILYSIN"/>
    <property type="match status" value="1"/>
</dbReference>
<dbReference type="InterPro" id="IPR000718">
    <property type="entry name" value="Peptidase_M13"/>
</dbReference>
<dbReference type="InterPro" id="IPR042089">
    <property type="entry name" value="Peptidase_M13_dom_2"/>
</dbReference>
<organism evidence="5 6">
    <name type="scientific">Globodera pallida</name>
    <name type="common">Potato cyst nematode worm</name>
    <name type="synonym">Heterodera pallida</name>
    <dbReference type="NCBI Taxonomy" id="36090"/>
    <lineage>
        <taxon>Eukaryota</taxon>
        <taxon>Metazoa</taxon>
        <taxon>Ecdysozoa</taxon>
        <taxon>Nematoda</taxon>
        <taxon>Chromadorea</taxon>
        <taxon>Rhabditida</taxon>
        <taxon>Tylenchina</taxon>
        <taxon>Tylenchomorpha</taxon>
        <taxon>Tylenchoidea</taxon>
        <taxon>Heteroderidae</taxon>
        <taxon>Heteroderinae</taxon>
        <taxon>Globodera</taxon>
    </lineage>
</organism>
<protein>
    <submittedName>
        <fullName evidence="6">Peptidase_M13_N domain-containing protein</fullName>
    </submittedName>
</protein>
<accession>A0A183BQ74</accession>
<sequence length="428" mass="48093">MSVIRPFSLLLSSVVLLLGPVATCLPSMRLSTPTESSHSSSLNSSVPRQHHGIRQHSAHPFHPMANNPLLNYPLPSAADENRLSDTVEVDASPGFVRAAELFRNSVDERIEPCEDFFEFACGKWVTNNPIPSDLSSYGHFSELREKVNLETRELFDDPEPSTSKAINTLKQLYRGCMNVEDLSARKSSELMAHVERFGYWPIIHGYKWRPEKFDLTELLVNVGRSRAIDVFIDVYVSLDQKNVSRRVLNFDQGGLGLGAGARDYYLNDTRYSKQMAAYGRYMTTKIHTFAADAGIRRSEADIGRDVAEIIKFEKEFAQILIPDEERRNFSKMLGKKGCRSGNWKRQLRVGGSDGGTLLMKSRNCSGVSGMSPGGTQEGRKLHVTRLWEHAEKVGLLSAMLVGREVACAGGLRRHRGRRHQLIHHGNHW</sequence>
<dbReference type="PANTHER" id="PTHR11733">
    <property type="entry name" value="ZINC METALLOPROTEASE FAMILY M13 NEPRILYSIN-RELATED"/>
    <property type="match status" value="1"/>
</dbReference>
<feature type="compositionally biased region" description="Basic residues" evidence="2">
    <location>
        <begin position="48"/>
        <end position="59"/>
    </location>
</feature>
<dbReference type="Pfam" id="PF05649">
    <property type="entry name" value="Peptidase_M13_N"/>
    <property type="match status" value="1"/>
</dbReference>
<evidence type="ECO:0000256" key="2">
    <source>
        <dbReference type="SAM" id="MobiDB-lite"/>
    </source>
</evidence>
<dbReference type="GO" id="GO:0005886">
    <property type="term" value="C:plasma membrane"/>
    <property type="evidence" value="ECO:0007669"/>
    <property type="project" value="TreeGrafter"/>
</dbReference>
<dbReference type="Proteomes" id="UP000050741">
    <property type="component" value="Unassembled WGS sequence"/>
</dbReference>
<evidence type="ECO:0000256" key="1">
    <source>
        <dbReference type="ARBA" id="ARBA00007357"/>
    </source>
</evidence>
<dbReference type="AlphaFoldDB" id="A0A183BQ74"/>
<dbReference type="WBParaSite" id="GPLIN_000276000">
    <property type="protein sequence ID" value="GPLIN_000276000"/>
    <property type="gene ID" value="GPLIN_000276000"/>
</dbReference>
<dbReference type="SUPFAM" id="SSF55486">
    <property type="entry name" value="Metalloproteases ('zincins'), catalytic domain"/>
    <property type="match status" value="1"/>
</dbReference>
<reference evidence="5" key="1">
    <citation type="submission" date="2014-05" db="EMBL/GenBank/DDBJ databases">
        <title>The genome and life-stage specific transcriptomes of Globodera pallida elucidate key aspects of plant parasitism by a cyst nematode.</title>
        <authorList>
            <person name="Cotton J.A."/>
            <person name="Lilley C.J."/>
            <person name="Jones L.M."/>
            <person name="Kikuchi T."/>
            <person name="Reid A.J."/>
            <person name="Thorpe P."/>
            <person name="Tsai I.J."/>
            <person name="Beasley H."/>
            <person name="Blok V."/>
            <person name="Cock P.J.A."/>
            <person name="Van den Akker S.E."/>
            <person name="Holroyd N."/>
            <person name="Hunt M."/>
            <person name="Mantelin S."/>
            <person name="Naghra H."/>
            <person name="Pain A."/>
            <person name="Palomares-Rius J.E."/>
            <person name="Zarowiecki M."/>
            <person name="Berriman M."/>
            <person name="Jones J.T."/>
            <person name="Urwin P.E."/>
        </authorList>
    </citation>
    <scope>NUCLEOTIDE SEQUENCE [LARGE SCALE GENOMIC DNA]</scope>
    <source>
        <strain evidence="5">Lindley</strain>
    </source>
</reference>
<evidence type="ECO:0000313" key="5">
    <source>
        <dbReference type="Proteomes" id="UP000050741"/>
    </source>
</evidence>
<dbReference type="InterPro" id="IPR008753">
    <property type="entry name" value="Peptidase_M13_N"/>
</dbReference>
<dbReference type="PANTHER" id="PTHR11733:SF237">
    <property type="entry name" value="NEPRILYSIN-LIKE 4"/>
    <property type="match status" value="1"/>
</dbReference>
<dbReference type="GO" id="GO:0016485">
    <property type="term" value="P:protein processing"/>
    <property type="evidence" value="ECO:0007669"/>
    <property type="project" value="TreeGrafter"/>
</dbReference>
<feature type="region of interest" description="Disordered" evidence="2">
    <location>
        <begin position="30"/>
        <end position="60"/>
    </location>
</feature>
<dbReference type="GO" id="GO:0004222">
    <property type="term" value="F:metalloendopeptidase activity"/>
    <property type="evidence" value="ECO:0007669"/>
    <property type="project" value="InterPro"/>
</dbReference>
<keyword evidence="3" id="KW-0732">Signal</keyword>
<feature type="signal peptide" evidence="3">
    <location>
        <begin position="1"/>
        <end position="24"/>
    </location>
</feature>
<name>A0A183BQ74_GLOPA</name>
<keyword evidence="5" id="KW-1185">Reference proteome</keyword>
<dbReference type="Gene3D" id="3.40.390.10">
    <property type="entry name" value="Collagenase (Catalytic Domain)"/>
    <property type="match status" value="1"/>
</dbReference>
<reference evidence="6" key="2">
    <citation type="submission" date="2016-06" db="UniProtKB">
        <authorList>
            <consortium name="WormBaseParasite"/>
        </authorList>
    </citation>
    <scope>IDENTIFICATION</scope>
</reference>
<dbReference type="InterPro" id="IPR024079">
    <property type="entry name" value="MetalloPept_cat_dom_sf"/>
</dbReference>
<feature type="compositionally biased region" description="Low complexity" evidence="2">
    <location>
        <begin position="36"/>
        <end position="45"/>
    </location>
</feature>
<dbReference type="Gene3D" id="1.10.1380.10">
    <property type="entry name" value="Neutral endopeptidase , domain2"/>
    <property type="match status" value="1"/>
</dbReference>
<feature type="domain" description="Peptidase M13 N-terminal" evidence="4">
    <location>
        <begin position="112"/>
        <end position="332"/>
    </location>
</feature>
<evidence type="ECO:0000256" key="3">
    <source>
        <dbReference type="SAM" id="SignalP"/>
    </source>
</evidence>
<proteinExistence type="inferred from homology"/>